<feature type="compositionally biased region" description="Polar residues" evidence="1">
    <location>
        <begin position="61"/>
        <end position="83"/>
    </location>
</feature>
<proteinExistence type="predicted"/>
<reference evidence="2 3" key="1">
    <citation type="journal article" date="2012" name="Eukaryot. Cell">
        <title>Draft genome sequence of Wickerhamomyces ciferrii NRRL Y-1031 F-60-10.</title>
        <authorList>
            <person name="Schneider J."/>
            <person name="Andrea H."/>
            <person name="Blom J."/>
            <person name="Jaenicke S."/>
            <person name="Ruckert C."/>
            <person name="Schorsch C."/>
            <person name="Szczepanowski R."/>
            <person name="Farwick M."/>
            <person name="Goesmann A."/>
            <person name="Puhler A."/>
            <person name="Schaffer S."/>
            <person name="Tauch A."/>
            <person name="Kohler T."/>
            <person name="Brinkrolf K."/>
        </authorList>
    </citation>
    <scope>NUCLEOTIDE SEQUENCE [LARGE SCALE GENOMIC DNA]</scope>
    <source>
        <strain evidence="3">ATCC 14091 / BCRC 22168 / CBS 111 / JCM 3599 / NBRC 0793 / NRRL Y-1031 F-60-10</strain>
    </source>
</reference>
<protein>
    <submittedName>
        <fullName evidence="2">Uncharacterized protein</fullName>
    </submittedName>
</protein>
<evidence type="ECO:0000256" key="1">
    <source>
        <dbReference type="SAM" id="MobiDB-lite"/>
    </source>
</evidence>
<dbReference type="InParanoid" id="K0KDH0"/>
<feature type="region of interest" description="Disordered" evidence="1">
    <location>
        <begin position="308"/>
        <end position="376"/>
    </location>
</feature>
<name>K0KDH0_WICCF</name>
<dbReference type="HOGENOM" id="CLU_736096_0_0_1"/>
<feature type="compositionally biased region" description="Polar residues" evidence="1">
    <location>
        <begin position="334"/>
        <end position="344"/>
    </location>
</feature>
<feature type="compositionally biased region" description="Basic and acidic residues" evidence="1">
    <location>
        <begin position="361"/>
        <end position="376"/>
    </location>
</feature>
<feature type="compositionally biased region" description="Polar residues" evidence="1">
    <location>
        <begin position="308"/>
        <end position="323"/>
    </location>
</feature>
<feature type="region of interest" description="Disordered" evidence="1">
    <location>
        <begin position="42"/>
        <end position="127"/>
    </location>
</feature>
<keyword evidence="3" id="KW-1185">Reference proteome</keyword>
<accession>K0KDH0</accession>
<feature type="region of interest" description="Disordered" evidence="1">
    <location>
        <begin position="1"/>
        <end position="22"/>
    </location>
</feature>
<comment type="caution">
    <text evidence="2">The sequence shown here is derived from an EMBL/GenBank/DDBJ whole genome shotgun (WGS) entry which is preliminary data.</text>
</comment>
<evidence type="ECO:0000313" key="2">
    <source>
        <dbReference type="EMBL" id="CCH40971.1"/>
    </source>
</evidence>
<dbReference type="Proteomes" id="UP000009328">
    <property type="component" value="Unassembled WGS sequence"/>
</dbReference>
<evidence type="ECO:0000313" key="3">
    <source>
        <dbReference type="Proteomes" id="UP000009328"/>
    </source>
</evidence>
<gene>
    <name evidence="2" type="ORF">BN7_505</name>
</gene>
<organism evidence="2 3">
    <name type="scientific">Wickerhamomyces ciferrii (strain ATCC 14091 / BCRC 22168 / CBS 111 / JCM 3599 / NBRC 0793 / NRRL Y-1031 F-60-10)</name>
    <name type="common">Yeast</name>
    <name type="synonym">Pichia ciferrii</name>
    <dbReference type="NCBI Taxonomy" id="1206466"/>
    <lineage>
        <taxon>Eukaryota</taxon>
        <taxon>Fungi</taxon>
        <taxon>Dikarya</taxon>
        <taxon>Ascomycota</taxon>
        <taxon>Saccharomycotina</taxon>
        <taxon>Saccharomycetes</taxon>
        <taxon>Phaffomycetales</taxon>
        <taxon>Wickerhamomycetaceae</taxon>
        <taxon>Wickerhamomyces</taxon>
    </lineage>
</organism>
<dbReference type="EMBL" id="CAIF01000008">
    <property type="protein sequence ID" value="CCH40971.1"/>
    <property type="molecule type" value="Genomic_DNA"/>
</dbReference>
<dbReference type="AlphaFoldDB" id="K0KDH0"/>
<sequence length="376" mass="42262">MSANKVPFNNVGRKSEDFEEDTNISLQEDIAVLYYDAQQAPIFNNDPEGEFRPNGNEESTDTVPLNQLQQNHESSRLSNSTVGGKTAGQIPGNSIEQCPKDSLQPYPEPLHHVRHSQNTHLQSPQTTQLQQVQPYNQLQFYNQQVSQLHPLANMEVHQVNQFKPIKNTTYYSETTPYGSNSGSRQRSIISKSSTFTTGALDLNDYSNYQLKNDQYDPNFISKAVANMKRPPKALNSALKTNKEKAANHIEKLRLSNMGNLLETTDNRYGHIDSTNSMLNSLLTQNQTLRNNNTDNGNMSVRQINLIDTTKTPQSGGDNHNDINGVTVKSDHSSHGQIQFTNTSQNHHEENQPNGSSQTDIDPERHNQSKETSDNRN</sequence>